<dbReference type="InterPro" id="IPR002641">
    <property type="entry name" value="PNPLA_dom"/>
</dbReference>
<dbReference type="RefSeq" id="WP_346580444.1">
    <property type="nucleotide sequence ID" value="NZ_JBDJLH010000005.1"/>
</dbReference>
<keyword evidence="1 4" id="KW-0378">Hydrolase</keyword>
<evidence type="ECO:0000259" key="5">
    <source>
        <dbReference type="PROSITE" id="PS51635"/>
    </source>
</evidence>
<gene>
    <name evidence="6" type="ORF">ABE541_01535</name>
</gene>
<protein>
    <submittedName>
        <fullName evidence="6">Patatin-like phospholipase family protein</fullName>
    </submittedName>
</protein>
<keyword evidence="3 4" id="KW-0443">Lipid metabolism</keyword>
<sequence length="260" mass="29153">MIVNNKIGITLSGGGFRGIAHLGILQYLEELNIQLHAISGASAGALVGAFIAEGYAPLEILELVKQEKFFTYSDFSIRTDGLFSADIFEKIIKKYIPHDSFESLKMPLYVAVTDLTNAESLIFNQGSLSFAIKSSCCFPLVFQPVAYKNNRYLCDGGILNNFPVEQIKATCNKSIGINVNPVNRSEGRLNYKQIVERIIRITTSNIKAEAPGDCDIFIQPEEINQFKTFDTSRVNQIYEFGYNYAKKFEKEFLNLQKELG</sequence>
<feature type="short sequence motif" description="GXGXXG" evidence="4">
    <location>
        <begin position="13"/>
        <end position="18"/>
    </location>
</feature>
<feature type="active site" description="Proton acceptor" evidence="4">
    <location>
        <position position="155"/>
    </location>
</feature>
<comment type="caution">
    <text evidence="6">The sequence shown here is derived from an EMBL/GenBank/DDBJ whole genome shotgun (WGS) entry which is preliminary data.</text>
</comment>
<dbReference type="Gene3D" id="3.40.1090.10">
    <property type="entry name" value="Cytosolic phospholipase A2 catalytic domain"/>
    <property type="match status" value="2"/>
</dbReference>
<accession>A0ABV0BPD5</accession>
<keyword evidence="2 4" id="KW-0442">Lipid degradation</keyword>
<dbReference type="PROSITE" id="PS51635">
    <property type="entry name" value="PNPLA"/>
    <property type="match status" value="1"/>
</dbReference>
<evidence type="ECO:0000256" key="3">
    <source>
        <dbReference type="ARBA" id="ARBA00023098"/>
    </source>
</evidence>
<feature type="short sequence motif" description="DGA/G" evidence="4">
    <location>
        <begin position="155"/>
        <end position="157"/>
    </location>
</feature>
<reference evidence="6 7" key="1">
    <citation type="submission" date="2024-04" db="EMBL/GenBank/DDBJ databases">
        <title>WGS of bacteria from Torrens River.</title>
        <authorList>
            <person name="Wyrsch E.R."/>
            <person name="Drigo B."/>
        </authorList>
    </citation>
    <scope>NUCLEOTIDE SEQUENCE [LARGE SCALE GENOMIC DNA]</scope>
    <source>
        <strain evidence="6 7">TWI391</strain>
    </source>
</reference>
<evidence type="ECO:0000313" key="6">
    <source>
        <dbReference type="EMBL" id="MEN5375933.1"/>
    </source>
</evidence>
<dbReference type="EMBL" id="JBDJNQ010000001">
    <property type="protein sequence ID" value="MEN5375933.1"/>
    <property type="molecule type" value="Genomic_DNA"/>
</dbReference>
<feature type="short sequence motif" description="GXSXG" evidence="4">
    <location>
        <begin position="40"/>
        <end position="44"/>
    </location>
</feature>
<dbReference type="InterPro" id="IPR016035">
    <property type="entry name" value="Acyl_Trfase/lysoPLipase"/>
</dbReference>
<dbReference type="SUPFAM" id="SSF52151">
    <property type="entry name" value="FabD/lysophospholipase-like"/>
    <property type="match status" value="1"/>
</dbReference>
<organism evidence="6 7">
    <name type="scientific">Sphingobacterium kitahiroshimense</name>
    <dbReference type="NCBI Taxonomy" id="470446"/>
    <lineage>
        <taxon>Bacteria</taxon>
        <taxon>Pseudomonadati</taxon>
        <taxon>Bacteroidota</taxon>
        <taxon>Sphingobacteriia</taxon>
        <taxon>Sphingobacteriales</taxon>
        <taxon>Sphingobacteriaceae</taxon>
        <taxon>Sphingobacterium</taxon>
    </lineage>
</organism>
<dbReference type="Proteomes" id="UP001409291">
    <property type="component" value="Unassembled WGS sequence"/>
</dbReference>
<evidence type="ECO:0000256" key="4">
    <source>
        <dbReference type="PROSITE-ProRule" id="PRU01161"/>
    </source>
</evidence>
<dbReference type="PANTHER" id="PTHR14226">
    <property type="entry name" value="NEUROPATHY TARGET ESTERASE/SWISS CHEESE D.MELANOGASTER"/>
    <property type="match status" value="1"/>
</dbReference>
<dbReference type="InterPro" id="IPR050301">
    <property type="entry name" value="NTE"/>
</dbReference>
<name>A0ABV0BPD5_9SPHI</name>
<feature type="domain" description="PNPLA" evidence="5">
    <location>
        <begin position="9"/>
        <end position="168"/>
    </location>
</feature>
<dbReference type="Pfam" id="PF01734">
    <property type="entry name" value="Patatin"/>
    <property type="match status" value="1"/>
</dbReference>
<evidence type="ECO:0000256" key="2">
    <source>
        <dbReference type="ARBA" id="ARBA00022963"/>
    </source>
</evidence>
<feature type="active site" description="Nucleophile" evidence="4">
    <location>
        <position position="42"/>
    </location>
</feature>
<evidence type="ECO:0000313" key="7">
    <source>
        <dbReference type="Proteomes" id="UP001409291"/>
    </source>
</evidence>
<dbReference type="PANTHER" id="PTHR14226:SF78">
    <property type="entry name" value="SLR0060 PROTEIN"/>
    <property type="match status" value="1"/>
</dbReference>
<keyword evidence="7" id="KW-1185">Reference proteome</keyword>
<evidence type="ECO:0000256" key="1">
    <source>
        <dbReference type="ARBA" id="ARBA00022801"/>
    </source>
</evidence>
<proteinExistence type="predicted"/>
<dbReference type="CDD" id="cd07205">
    <property type="entry name" value="Pat_PNPLA6_PNPLA7_NTE1_like"/>
    <property type="match status" value="1"/>
</dbReference>